<dbReference type="HOGENOM" id="CLU_927591_0_0_1"/>
<gene>
    <name evidence="3" type="ORF">A1O9_09205</name>
</gene>
<sequence length="300" mass="32449">MASSIPDFLTNMTLSTSPQISFEQADNLLLQALELRQEAVELQARIDALNERADVLKTTATGLQAIAAQDRAIIQARFDLAVELHTNFVLIYGPATNKSLRFQQLEHRVEDGLATMEELENFFDDLQSSSVPGRSERSRAPEPETPDTASIVVPSVEGARTAQDTPSHAAPLHKRKHSSSAGGANSAKRLKQKGDAEGGPSNVVSMPGSSQGAVPATWTITDAEGGPSDAVPRLPQESTEQHGRRPSVELGSNYHADGAKEIGYDETKERRYKSKSRQRRKLLAIAKAQVGTESTQSPTL</sequence>
<evidence type="ECO:0000313" key="3">
    <source>
        <dbReference type="EMBL" id="KEF54763.1"/>
    </source>
</evidence>
<dbReference type="VEuPathDB" id="FungiDB:A1O9_09205"/>
<feature type="region of interest" description="Disordered" evidence="2">
    <location>
        <begin position="125"/>
        <end position="280"/>
    </location>
</feature>
<dbReference type="AlphaFoldDB" id="A0A072P691"/>
<comment type="caution">
    <text evidence="3">The sequence shown here is derived from an EMBL/GenBank/DDBJ whole genome shotgun (WGS) entry which is preliminary data.</text>
</comment>
<organism evidence="3 4">
    <name type="scientific">Exophiala aquamarina CBS 119918</name>
    <dbReference type="NCBI Taxonomy" id="1182545"/>
    <lineage>
        <taxon>Eukaryota</taxon>
        <taxon>Fungi</taxon>
        <taxon>Dikarya</taxon>
        <taxon>Ascomycota</taxon>
        <taxon>Pezizomycotina</taxon>
        <taxon>Eurotiomycetes</taxon>
        <taxon>Chaetothyriomycetidae</taxon>
        <taxon>Chaetothyriales</taxon>
        <taxon>Herpotrichiellaceae</taxon>
        <taxon>Exophiala</taxon>
    </lineage>
</organism>
<name>A0A072P691_9EURO</name>
<evidence type="ECO:0000256" key="2">
    <source>
        <dbReference type="SAM" id="MobiDB-lite"/>
    </source>
</evidence>
<accession>A0A072P691</accession>
<proteinExistence type="predicted"/>
<evidence type="ECO:0000313" key="4">
    <source>
        <dbReference type="Proteomes" id="UP000027920"/>
    </source>
</evidence>
<feature type="compositionally biased region" description="Polar residues" evidence="2">
    <location>
        <begin position="202"/>
        <end position="212"/>
    </location>
</feature>
<feature type="compositionally biased region" description="Basic and acidic residues" evidence="2">
    <location>
        <begin position="257"/>
        <end position="269"/>
    </location>
</feature>
<dbReference type="RefSeq" id="XP_013257353.1">
    <property type="nucleotide sequence ID" value="XM_013401899.1"/>
</dbReference>
<dbReference type="OrthoDB" id="4158459at2759"/>
<reference evidence="3 4" key="1">
    <citation type="submission" date="2013-03" db="EMBL/GenBank/DDBJ databases">
        <title>The Genome Sequence of Exophiala aquamarina CBS 119918.</title>
        <authorList>
            <consortium name="The Broad Institute Genomics Platform"/>
            <person name="Cuomo C."/>
            <person name="de Hoog S."/>
            <person name="Gorbushina A."/>
            <person name="Walker B."/>
            <person name="Young S.K."/>
            <person name="Zeng Q."/>
            <person name="Gargeya S."/>
            <person name="Fitzgerald M."/>
            <person name="Haas B."/>
            <person name="Abouelleil A."/>
            <person name="Allen A.W."/>
            <person name="Alvarado L."/>
            <person name="Arachchi H.M."/>
            <person name="Berlin A.M."/>
            <person name="Chapman S.B."/>
            <person name="Gainer-Dewar J."/>
            <person name="Goldberg J."/>
            <person name="Griggs A."/>
            <person name="Gujja S."/>
            <person name="Hansen M."/>
            <person name="Howarth C."/>
            <person name="Imamovic A."/>
            <person name="Ireland A."/>
            <person name="Larimer J."/>
            <person name="McCowan C."/>
            <person name="Murphy C."/>
            <person name="Pearson M."/>
            <person name="Poon T.W."/>
            <person name="Priest M."/>
            <person name="Roberts A."/>
            <person name="Saif S."/>
            <person name="Shea T."/>
            <person name="Sisk P."/>
            <person name="Sykes S."/>
            <person name="Wortman J."/>
            <person name="Nusbaum C."/>
            <person name="Birren B."/>
        </authorList>
    </citation>
    <scope>NUCLEOTIDE SEQUENCE [LARGE SCALE GENOMIC DNA]</scope>
    <source>
        <strain evidence="3 4">CBS 119918</strain>
    </source>
</reference>
<keyword evidence="4" id="KW-1185">Reference proteome</keyword>
<evidence type="ECO:0000256" key="1">
    <source>
        <dbReference type="SAM" id="Coils"/>
    </source>
</evidence>
<dbReference type="Proteomes" id="UP000027920">
    <property type="component" value="Unassembled WGS sequence"/>
</dbReference>
<keyword evidence="1" id="KW-0175">Coiled coil</keyword>
<feature type="coiled-coil region" evidence="1">
    <location>
        <begin position="25"/>
        <end position="59"/>
    </location>
</feature>
<dbReference type="EMBL" id="AMGV01000009">
    <property type="protein sequence ID" value="KEF54763.1"/>
    <property type="molecule type" value="Genomic_DNA"/>
</dbReference>
<dbReference type="GeneID" id="25284115"/>
<protein>
    <submittedName>
        <fullName evidence="3">Uncharacterized protein</fullName>
    </submittedName>
</protein>
<feature type="compositionally biased region" description="Basic residues" evidence="2">
    <location>
        <begin position="270"/>
        <end position="280"/>
    </location>
</feature>